<reference evidence="1 2" key="1">
    <citation type="submission" date="2021-04" db="EMBL/GenBank/DDBJ databases">
        <title>Ruania sp. nov., isolated from sandy soil of mangrove forest.</title>
        <authorList>
            <person name="Ge X."/>
            <person name="Huang R."/>
            <person name="Liu W."/>
        </authorList>
    </citation>
    <scope>NUCLEOTIDE SEQUENCE [LARGE SCALE GENOMIC DNA]</scope>
    <source>
        <strain evidence="1 2">N2-46</strain>
    </source>
</reference>
<dbReference type="RefSeq" id="WP_223404719.1">
    <property type="nucleotide sequence ID" value="NZ_JAGSHT010000008.1"/>
</dbReference>
<keyword evidence="2" id="KW-1185">Reference proteome</keyword>
<sequence>MAADFTPERSQAIEQALIEHVSRHPGRGRHVSRTIALLVSGALVGAGATASAFAATDTTPPAVTGATAAPQGEPTPDLPDAVVAPAGVTPGTPLVSALADPLAVTVAADTVVPLTERPDEATHARVIVSPTGTGSLSFGTDPGGNNPSAAWSPSEIGGDLTPAASYDFPLDASVDALYLVPSGFTGTVTVQFVTHVPTRLGVNPSGQTFGTSGGPQGEPDLIAVIATNGRTGYVSQESLETASGGHVADPEEALAWQEENAGTTIVLPVYESDGTTPIGEFQLDGP</sequence>
<evidence type="ECO:0000313" key="1">
    <source>
        <dbReference type="EMBL" id="MBZ2196129.1"/>
    </source>
</evidence>
<gene>
    <name evidence="1" type="ORF">KCQ71_08180</name>
</gene>
<name>A0ABS7S702_9MICO</name>
<dbReference type="EMBL" id="JAGSHT010000008">
    <property type="protein sequence ID" value="MBZ2196129.1"/>
    <property type="molecule type" value="Genomic_DNA"/>
</dbReference>
<evidence type="ECO:0000313" key="2">
    <source>
        <dbReference type="Proteomes" id="UP000826651"/>
    </source>
</evidence>
<comment type="caution">
    <text evidence="1">The sequence shown here is derived from an EMBL/GenBank/DDBJ whole genome shotgun (WGS) entry which is preliminary data.</text>
</comment>
<proteinExistence type="predicted"/>
<dbReference type="Proteomes" id="UP000826651">
    <property type="component" value="Unassembled WGS sequence"/>
</dbReference>
<accession>A0ABS7S702</accession>
<protein>
    <submittedName>
        <fullName evidence="1">Uncharacterized protein</fullName>
    </submittedName>
</protein>
<organism evidence="1 2">
    <name type="scientific">Occultella gossypii</name>
    <dbReference type="NCBI Taxonomy" id="2800820"/>
    <lineage>
        <taxon>Bacteria</taxon>
        <taxon>Bacillati</taxon>
        <taxon>Actinomycetota</taxon>
        <taxon>Actinomycetes</taxon>
        <taxon>Micrococcales</taxon>
        <taxon>Ruaniaceae</taxon>
        <taxon>Occultella</taxon>
    </lineage>
</organism>